<dbReference type="Proteomes" id="UP000237347">
    <property type="component" value="Unassembled WGS sequence"/>
</dbReference>
<reference evidence="2 3" key="1">
    <citation type="journal article" date="2018" name="Sci. Data">
        <title>The draft genome sequence of cork oak.</title>
        <authorList>
            <person name="Ramos A.M."/>
            <person name="Usie A."/>
            <person name="Barbosa P."/>
            <person name="Barros P.M."/>
            <person name="Capote T."/>
            <person name="Chaves I."/>
            <person name="Simoes F."/>
            <person name="Abreu I."/>
            <person name="Carrasquinho I."/>
            <person name="Faro C."/>
            <person name="Guimaraes J.B."/>
            <person name="Mendonca D."/>
            <person name="Nobrega F."/>
            <person name="Rodrigues L."/>
            <person name="Saibo N.J.M."/>
            <person name="Varela M.C."/>
            <person name="Egas C."/>
            <person name="Matos J."/>
            <person name="Miguel C.M."/>
            <person name="Oliveira M.M."/>
            <person name="Ricardo C.P."/>
            <person name="Goncalves S."/>
        </authorList>
    </citation>
    <scope>NUCLEOTIDE SEQUENCE [LARGE SCALE GENOMIC DNA]</scope>
    <source>
        <strain evidence="3">cv. HL8</strain>
    </source>
</reference>
<evidence type="ECO:0000313" key="3">
    <source>
        <dbReference type="Proteomes" id="UP000237347"/>
    </source>
</evidence>
<dbReference type="SUPFAM" id="SSF52058">
    <property type="entry name" value="L domain-like"/>
    <property type="match status" value="1"/>
</dbReference>
<dbReference type="GO" id="GO:0006952">
    <property type="term" value="P:defense response"/>
    <property type="evidence" value="ECO:0007669"/>
    <property type="project" value="UniProtKB-KW"/>
</dbReference>
<name>A0AAW0K292_QUESU</name>
<keyword evidence="1" id="KW-0611">Plant defense</keyword>
<dbReference type="PANTHER" id="PTHR36766">
    <property type="entry name" value="PLANT BROAD-SPECTRUM MILDEW RESISTANCE PROTEIN RPW8"/>
    <property type="match status" value="1"/>
</dbReference>
<dbReference type="EMBL" id="PKMF04000419">
    <property type="protein sequence ID" value="KAK7832825.1"/>
    <property type="molecule type" value="Genomic_DNA"/>
</dbReference>
<gene>
    <name evidence="2" type="primary">RLM1B_3</name>
    <name evidence="2" type="ORF">CFP56_026187</name>
</gene>
<dbReference type="InterPro" id="IPR032675">
    <property type="entry name" value="LRR_dom_sf"/>
</dbReference>
<dbReference type="AlphaFoldDB" id="A0AAW0K292"/>
<keyword evidence="3" id="KW-1185">Reference proteome</keyword>
<proteinExistence type="predicted"/>
<protein>
    <submittedName>
        <fullName evidence="2">Disease resistance protein rml1b</fullName>
    </submittedName>
</protein>
<dbReference type="PANTHER" id="PTHR36766:SF30">
    <property type="entry name" value="TIR-NBS TYPE DISEASE RESISTANCE PROTEIN-RELATED"/>
    <property type="match status" value="1"/>
</dbReference>
<organism evidence="2 3">
    <name type="scientific">Quercus suber</name>
    <name type="common">Cork oak</name>
    <dbReference type="NCBI Taxonomy" id="58331"/>
    <lineage>
        <taxon>Eukaryota</taxon>
        <taxon>Viridiplantae</taxon>
        <taxon>Streptophyta</taxon>
        <taxon>Embryophyta</taxon>
        <taxon>Tracheophyta</taxon>
        <taxon>Spermatophyta</taxon>
        <taxon>Magnoliopsida</taxon>
        <taxon>eudicotyledons</taxon>
        <taxon>Gunneridae</taxon>
        <taxon>Pentapetalae</taxon>
        <taxon>rosids</taxon>
        <taxon>fabids</taxon>
        <taxon>Fagales</taxon>
        <taxon>Fagaceae</taxon>
        <taxon>Quercus</taxon>
    </lineage>
</organism>
<evidence type="ECO:0000256" key="1">
    <source>
        <dbReference type="ARBA" id="ARBA00022821"/>
    </source>
</evidence>
<accession>A0AAW0K292</accession>
<comment type="caution">
    <text evidence="2">The sequence shown here is derived from an EMBL/GenBank/DDBJ whole genome shotgun (WGS) entry which is preliminary data.</text>
</comment>
<evidence type="ECO:0000313" key="2">
    <source>
        <dbReference type="EMBL" id="KAK7832825.1"/>
    </source>
</evidence>
<dbReference type="Gene3D" id="3.80.10.10">
    <property type="entry name" value="Ribonuclease Inhibitor"/>
    <property type="match status" value="2"/>
</dbReference>
<sequence length="526" mass="59737">MDFSYCKNITKLPDLSVIAPNIKGLKLVSCENLVEIHQSVGLLEELEYWDLYGCGSLKIIPRNLKLKSLESLYIRGCGGLWKFPDIGQNTERLALPSSLPNLNLLCMCDFENFPKNLDIPDCFPKLKTLFVGYSNITTLPDISSRFPQLQSLYIVNCCNLQKIPRLPSCTDRVEVRGCKSLDSQPSRRLLSQFAEKVGLPQNIDRYKHYILGYYAINIFVDGYKGLQSDNFLYSPIERSSSSSYYLWVFYVRDSSLEGIILNEGTEVKLQFQISNNNPEITVEKCGVHVACACSPQNSAAEKVASIRIHERINVSIDERLKMFLSRVAVDVLPFKQKLDRLSNAQDGYYCPLCEIAEDSVLHLFQCCPFAKGLWYGGRWGFRVEMIQAQSIREFVEHIIEPPKELLAERVNKDEFTLYAVLAMNILLDTREDALFSNAKDSINQLAHRLNNQYDSYVRSLEGQNRGRAWFKPPDRLVKLNFDGSYDQKNVGLAAILKDERGNGRAIRRGIKINGKMGNAIGQTGQT</sequence>